<dbReference type="SUPFAM" id="SSF89082">
    <property type="entry name" value="Antibiotic binding domain of TipA-like multidrug resistance regulators"/>
    <property type="match status" value="1"/>
</dbReference>
<dbReference type="InterPro" id="IPR012925">
    <property type="entry name" value="TipAS_dom"/>
</dbReference>
<evidence type="ECO:0000256" key="3">
    <source>
        <dbReference type="ARBA" id="ARBA00023159"/>
    </source>
</evidence>
<dbReference type="InterPro" id="IPR000551">
    <property type="entry name" value="MerR-type_HTH_dom"/>
</dbReference>
<dbReference type="Gene3D" id="1.10.1660.10">
    <property type="match status" value="1"/>
</dbReference>
<evidence type="ECO:0000256" key="4">
    <source>
        <dbReference type="ARBA" id="ARBA00023163"/>
    </source>
</evidence>
<evidence type="ECO:0000259" key="5">
    <source>
        <dbReference type="PROSITE" id="PS50937"/>
    </source>
</evidence>
<keyword evidence="1" id="KW-0805">Transcription regulation</keyword>
<evidence type="ECO:0000313" key="7">
    <source>
        <dbReference type="Proteomes" id="UP000198666"/>
    </source>
</evidence>
<dbReference type="SUPFAM" id="SSF46955">
    <property type="entry name" value="Putative DNA-binding domain"/>
    <property type="match status" value="1"/>
</dbReference>
<dbReference type="Pfam" id="PF07739">
    <property type="entry name" value="TipAS"/>
    <property type="match status" value="1"/>
</dbReference>
<dbReference type="InterPro" id="IPR036244">
    <property type="entry name" value="TipA-like_antibiotic-bd"/>
</dbReference>
<evidence type="ECO:0000313" key="6">
    <source>
        <dbReference type="EMBL" id="SDD26805.1"/>
    </source>
</evidence>
<evidence type="ECO:0000256" key="2">
    <source>
        <dbReference type="ARBA" id="ARBA00023125"/>
    </source>
</evidence>
<dbReference type="GO" id="GO:0003700">
    <property type="term" value="F:DNA-binding transcription factor activity"/>
    <property type="evidence" value="ECO:0007669"/>
    <property type="project" value="InterPro"/>
</dbReference>
<name>A0A1G6TER4_9BACI</name>
<proteinExistence type="predicted"/>
<accession>A0A1G6TER4</accession>
<sequence length="253" mass="29750">MIYTVQKLAELAGVSKRTLRYYDQIDLLRPAEINASGYRIYTEKEVDLLQQILFYRELDVDLDTIKSIIHSPGFDRKKALEEHRDSLLKEQERIRMLLGNIEKSIHAMERKIQMTDNEKFTGFKEKKIAENEAMYGEEIREAYGEQTVEATNQKFRGLSEEQYKKMQEVERCLVEKLNRAMQQGDPAGQEAMRVAELHREWLAFTWLDYSKEAHAGLAEMYVQDDRFTAYYEDKAGKGAAHFLRDCIEHYTKI</sequence>
<feature type="domain" description="HTH merR-type" evidence="5">
    <location>
        <begin position="1"/>
        <end position="71"/>
    </location>
</feature>
<dbReference type="OrthoDB" id="9814833at2"/>
<protein>
    <submittedName>
        <fullName evidence="6">DNA-binding transcriptional regulator, MerR family</fullName>
    </submittedName>
</protein>
<dbReference type="STRING" id="361279.SAMN05421663_108130"/>
<organism evidence="6 7">
    <name type="scientific">Terribacillus halophilus</name>
    <dbReference type="NCBI Taxonomy" id="361279"/>
    <lineage>
        <taxon>Bacteria</taxon>
        <taxon>Bacillati</taxon>
        <taxon>Bacillota</taxon>
        <taxon>Bacilli</taxon>
        <taxon>Bacillales</taxon>
        <taxon>Bacillaceae</taxon>
        <taxon>Terribacillus</taxon>
    </lineage>
</organism>
<dbReference type="InterPro" id="IPR047057">
    <property type="entry name" value="MerR_fam"/>
</dbReference>
<dbReference type="SMART" id="SM00422">
    <property type="entry name" value="HTH_MERR"/>
    <property type="match status" value="1"/>
</dbReference>
<keyword evidence="4" id="KW-0804">Transcription</keyword>
<dbReference type="Gene3D" id="1.10.490.50">
    <property type="entry name" value="Antibiotic binding domain of TipA-like multidrug resistance regulators"/>
    <property type="match status" value="1"/>
</dbReference>
<dbReference type="CDD" id="cd01106">
    <property type="entry name" value="HTH_TipAL-Mta"/>
    <property type="match status" value="1"/>
</dbReference>
<gene>
    <name evidence="6" type="ORF">SAMN05421663_108130</name>
</gene>
<dbReference type="PANTHER" id="PTHR30204:SF90">
    <property type="entry name" value="HTH-TYPE TRANSCRIPTIONAL ACTIVATOR MTA"/>
    <property type="match status" value="1"/>
</dbReference>
<dbReference type="GO" id="GO:0003677">
    <property type="term" value="F:DNA binding"/>
    <property type="evidence" value="ECO:0007669"/>
    <property type="project" value="UniProtKB-KW"/>
</dbReference>
<keyword evidence="3" id="KW-0010">Activator</keyword>
<dbReference type="RefSeq" id="WP_093727961.1">
    <property type="nucleotide sequence ID" value="NZ_FMZB01000008.1"/>
</dbReference>
<reference evidence="7" key="1">
    <citation type="submission" date="2016-10" db="EMBL/GenBank/DDBJ databases">
        <authorList>
            <person name="Varghese N."/>
            <person name="Submissions S."/>
        </authorList>
    </citation>
    <scope>NUCLEOTIDE SEQUENCE [LARGE SCALE GENOMIC DNA]</scope>
    <source>
        <strain evidence="7">DSM 21620</strain>
    </source>
</reference>
<dbReference type="EMBL" id="FMZB01000008">
    <property type="protein sequence ID" value="SDD26805.1"/>
    <property type="molecule type" value="Genomic_DNA"/>
</dbReference>
<keyword evidence="7" id="KW-1185">Reference proteome</keyword>
<dbReference type="PROSITE" id="PS50937">
    <property type="entry name" value="HTH_MERR_2"/>
    <property type="match status" value="1"/>
</dbReference>
<dbReference type="AlphaFoldDB" id="A0A1G6TER4"/>
<dbReference type="PANTHER" id="PTHR30204">
    <property type="entry name" value="REDOX-CYCLING DRUG-SENSING TRANSCRIPTIONAL ACTIVATOR SOXR"/>
    <property type="match status" value="1"/>
</dbReference>
<keyword evidence="2 6" id="KW-0238">DNA-binding</keyword>
<dbReference type="Proteomes" id="UP000198666">
    <property type="component" value="Unassembled WGS sequence"/>
</dbReference>
<evidence type="ECO:0000256" key="1">
    <source>
        <dbReference type="ARBA" id="ARBA00023015"/>
    </source>
</evidence>
<dbReference type="InterPro" id="IPR009061">
    <property type="entry name" value="DNA-bd_dom_put_sf"/>
</dbReference>
<dbReference type="Pfam" id="PF13411">
    <property type="entry name" value="MerR_1"/>
    <property type="match status" value="1"/>
</dbReference>